<gene>
    <name evidence="1" type="ORF">P9847_00740</name>
</gene>
<keyword evidence="2" id="KW-1185">Reference proteome</keyword>
<organism evidence="1 2">
    <name type="scientific">Paenibacillus chibensis</name>
    <dbReference type="NCBI Taxonomy" id="59846"/>
    <lineage>
        <taxon>Bacteria</taxon>
        <taxon>Bacillati</taxon>
        <taxon>Bacillota</taxon>
        <taxon>Bacilli</taxon>
        <taxon>Bacillales</taxon>
        <taxon>Paenibacillaceae</taxon>
        <taxon>Paenibacillus</taxon>
    </lineage>
</organism>
<dbReference type="Proteomes" id="UP001343257">
    <property type="component" value="Unassembled WGS sequence"/>
</dbReference>
<comment type="caution">
    <text evidence="1">The sequence shown here is derived from an EMBL/GenBank/DDBJ whole genome shotgun (WGS) entry which is preliminary data.</text>
</comment>
<evidence type="ECO:0000313" key="1">
    <source>
        <dbReference type="EMBL" id="MED5015828.1"/>
    </source>
</evidence>
<protein>
    <submittedName>
        <fullName evidence="1">Uncharacterized protein</fullName>
    </submittedName>
</protein>
<dbReference type="RefSeq" id="WP_328274646.1">
    <property type="nucleotide sequence ID" value="NZ_JARTLD010000002.1"/>
</dbReference>
<proteinExistence type="predicted"/>
<sequence>MVEQSSEEDFLLRLQAVVNPMFSSPVIQGYCYTQRTDVEQEINGLLTYDR</sequence>
<accession>A0ABU6PNW5</accession>
<name>A0ABU6PNW5_9BACL</name>
<dbReference type="EMBL" id="JARTLD010000002">
    <property type="protein sequence ID" value="MED5015828.1"/>
    <property type="molecule type" value="Genomic_DNA"/>
</dbReference>
<reference evidence="1 2" key="1">
    <citation type="submission" date="2023-03" db="EMBL/GenBank/DDBJ databases">
        <title>Bacillus Genome Sequencing.</title>
        <authorList>
            <person name="Dunlap C."/>
        </authorList>
    </citation>
    <scope>NUCLEOTIDE SEQUENCE [LARGE SCALE GENOMIC DNA]</scope>
    <source>
        <strain evidence="1 2">NRS-52</strain>
    </source>
</reference>
<evidence type="ECO:0000313" key="2">
    <source>
        <dbReference type="Proteomes" id="UP001343257"/>
    </source>
</evidence>